<keyword evidence="3" id="KW-1185">Reference proteome</keyword>
<protein>
    <submittedName>
        <fullName evidence="2">Hypothetical_protein</fullName>
    </submittedName>
</protein>
<proteinExistence type="predicted"/>
<evidence type="ECO:0000313" key="2">
    <source>
        <dbReference type="EMBL" id="CAL5970522.1"/>
    </source>
</evidence>
<gene>
    <name evidence="2" type="ORF">HINF_LOCUS462</name>
</gene>
<name>A0ABP1GIK6_9EUKA</name>
<feature type="coiled-coil region" evidence="1">
    <location>
        <begin position="105"/>
        <end position="139"/>
    </location>
</feature>
<sequence>MQADHSDTSDSFEIQCEESDDYSILSVQSNEQNEQIVENDENVNFSDNNQCEVTASLQNDDKRIQNKTFKQEDSQNFLTLKLSHVPNTDVEKIENYLKQFQNIKIEKLEKNKKERIKKVKKEVNEKKEVQKHIANTQTQKKEKRVSETYRRAQIKAQVAQQVDYENVDQFLVIIDLHDMPAETANKLEAALKPSIPQNCIFRTLAKGDLSIKCNQESLEQVKKAIVSYSTDLKFTQKPVKKRYASIMVNLDKYPNGAAQTLLPIIQSDIPASGKVFVKGVNIIIQIDPAEVKSVESYLKCIQFNDQEIQFSTRL</sequence>
<keyword evidence="1" id="KW-0175">Coiled coil</keyword>
<evidence type="ECO:0000313" key="3">
    <source>
        <dbReference type="Proteomes" id="UP001642409"/>
    </source>
</evidence>
<dbReference type="EMBL" id="CAXDID020000001">
    <property type="protein sequence ID" value="CAL5970522.1"/>
    <property type="molecule type" value="Genomic_DNA"/>
</dbReference>
<reference evidence="2 3" key="1">
    <citation type="submission" date="2024-07" db="EMBL/GenBank/DDBJ databases">
        <authorList>
            <person name="Akdeniz Z."/>
        </authorList>
    </citation>
    <scope>NUCLEOTIDE SEQUENCE [LARGE SCALE GENOMIC DNA]</scope>
</reference>
<organism evidence="2 3">
    <name type="scientific">Hexamita inflata</name>
    <dbReference type="NCBI Taxonomy" id="28002"/>
    <lineage>
        <taxon>Eukaryota</taxon>
        <taxon>Metamonada</taxon>
        <taxon>Diplomonadida</taxon>
        <taxon>Hexamitidae</taxon>
        <taxon>Hexamitinae</taxon>
        <taxon>Hexamita</taxon>
    </lineage>
</organism>
<dbReference type="Proteomes" id="UP001642409">
    <property type="component" value="Unassembled WGS sequence"/>
</dbReference>
<comment type="caution">
    <text evidence="2">The sequence shown here is derived from an EMBL/GenBank/DDBJ whole genome shotgun (WGS) entry which is preliminary data.</text>
</comment>
<accession>A0ABP1GIK6</accession>
<evidence type="ECO:0000256" key="1">
    <source>
        <dbReference type="SAM" id="Coils"/>
    </source>
</evidence>